<evidence type="ECO:0000256" key="5">
    <source>
        <dbReference type="ARBA" id="ARBA00023136"/>
    </source>
</evidence>
<comment type="subcellular location">
    <subcellularLocation>
        <location evidence="6">Mitochondrion outer membrane</location>
        <topology evidence="6">Multi-pass membrane protein</topology>
    </subcellularLocation>
    <text evidence="6">The ERMES/MDM complex localizes to a few discrete foci (around 10 per single cell), that represent mitochondria-endoplasmic reticulum junctions. These foci are often found next to mtDNA nucleoids.</text>
</comment>
<dbReference type="InterPro" id="IPR027539">
    <property type="entry name" value="Mdm10"/>
</dbReference>
<dbReference type="GO" id="GO:1990456">
    <property type="term" value="P:mitochondrion-endoplasmic reticulum membrane tethering"/>
    <property type="evidence" value="ECO:0007669"/>
    <property type="project" value="UniProtKB-UniRule"/>
</dbReference>
<dbReference type="GO" id="GO:0032865">
    <property type="term" value="C:ERMES complex"/>
    <property type="evidence" value="ECO:0007669"/>
    <property type="project" value="UniProtKB-UniRule"/>
</dbReference>
<dbReference type="GO" id="GO:0015914">
    <property type="term" value="P:phospholipid transport"/>
    <property type="evidence" value="ECO:0007669"/>
    <property type="project" value="EnsemblFungi"/>
</dbReference>
<dbReference type="STRING" id="1071382.H2B1D3"/>
<protein>
    <recommendedName>
        <fullName evidence="6">Mitochondrial distribution and morphology protein 10</fullName>
    </recommendedName>
    <alternativeName>
        <fullName evidence="6">Mitochondrial inheritance component MDM10</fullName>
    </alternativeName>
</protein>
<dbReference type="Pfam" id="PF12519">
    <property type="entry name" value="MDM10"/>
    <property type="match status" value="1"/>
</dbReference>
<keyword evidence="5 6" id="KW-0472">Membrane</keyword>
<dbReference type="HOGENOM" id="CLU_026505_0_0_1"/>
<reference evidence="7 8" key="1">
    <citation type="journal article" date="2011" name="Proc. Natl. Acad. Sci. U.S.A.">
        <title>Evolutionary erosion of yeast sex chromosomes by mating-type switching accidents.</title>
        <authorList>
            <person name="Gordon J.L."/>
            <person name="Armisen D."/>
            <person name="Proux-Wera E."/>
            <person name="Oheigeartaigh S.S."/>
            <person name="Byrne K.P."/>
            <person name="Wolfe K.H."/>
        </authorList>
    </citation>
    <scope>NUCLEOTIDE SEQUENCE [LARGE SCALE GENOMIC DNA]</scope>
    <source>
        <strain evidence="8">ATCC 22294 / BCRC 22015 / CBS 2517 / CECT 1963 / NBRC 1671 / NRRL Y-8276</strain>
    </source>
</reference>
<keyword evidence="2 6" id="KW-0812">Transmembrane</keyword>
<evidence type="ECO:0000313" key="7">
    <source>
        <dbReference type="EMBL" id="CCF60433.1"/>
    </source>
</evidence>
<gene>
    <name evidence="7" type="primary">KAFR0K00780</name>
    <name evidence="6" type="synonym">MDM10</name>
    <name evidence="7" type="ORF">KAFR_0K00780</name>
</gene>
<dbReference type="OrthoDB" id="2103793at2759"/>
<dbReference type="EMBL" id="HE650831">
    <property type="protein sequence ID" value="CCF60433.1"/>
    <property type="molecule type" value="Genomic_DNA"/>
</dbReference>
<dbReference type="GO" id="GO:0001401">
    <property type="term" value="C:SAM complex"/>
    <property type="evidence" value="ECO:0007669"/>
    <property type="project" value="EnsemblFungi"/>
</dbReference>
<accession>H2B1D3</accession>
<keyword evidence="1 6" id="KW-1134">Transmembrane beta strand</keyword>
<dbReference type="eggNOG" id="ENOG502QUN5">
    <property type="taxonomic scope" value="Eukaryota"/>
</dbReference>
<evidence type="ECO:0000256" key="6">
    <source>
        <dbReference type="HAMAP-Rule" id="MF_03102"/>
    </source>
</evidence>
<dbReference type="HAMAP" id="MF_03102">
    <property type="entry name" value="Mdm10"/>
    <property type="match status" value="1"/>
</dbReference>
<dbReference type="PANTHER" id="PTHR28035">
    <property type="entry name" value="MITOCHONDRIAL DISTRIBUTION AND MORPHOLOGY PROTEIN 10"/>
    <property type="match status" value="1"/>
</dbReference>
<keyword evidence="3 6" id="KW-1000">Mitochondrion outer membrane</keyword>
<dbReference type="PANTHER" id="PTHR28035:SF1">
    <property type="entry name" value="MITOCHONDRIAL DISTRIBUTION AND MORPHOLOGY PROTEIN 10"/>
    <property type="match status" value="1"/>
</dbReference>
<evidence type="ECO:0000256" key="3">
    <source>
        <dbReference type="ARBA" id="ARBA00022787"/>
    </source>
</evidence>
<dbReference type="GO" id="GO:0045040">
    <property type="term" value="P:protein insertion into mitochondrial outer membrane"/>
    <property type="evidence" value="ECO:0007669"/>
    <property type="project" value="UniProtKB-UniRule"/>
</dbReference>
<dbReference type="GO" id="GO:0051654">
    <property type="term" value="P:establishment of mitochondrion localization"/>
    <property type="evidence" value="ECO:0007669"/>
    <property type="project" value="EnsemblFungi"/>
</dbReference>
<dbReference type="KEGG" id="kaf:KAFR_0K00780"/>
<name>H2B1D3_KAZAF</name>
<evidence type="ECO:0000256" key="4">
    <source>
        <dbReference type="ARBA" id="ARBA00023128"/>
    </source>
</evidence>
<evidence type="ECO:0000313" key="8">
    <source>
        <dbReference type="Proteomes" id="UP000005220"/>
    </source>
</evidence>
<dbReference type="InParanoid" id="H2B1D3"/>
<comment type="domain">
    <text evidence="6">Lacks alpha-helical transmembrane segments, suggesting that it resides in the membrane via beta-sheet conformations similar to those predicted for other outer membrane proteins and porin.</text>
</comment>
<dbReference type="AlphaFoldDB" id="H2B1D3"/>
<dbReference type="FunCoup" id="H2B1D3">
    <property type="interactions" value="90"/>
</dbReference>
<comment type="similarity">
    <text evidence="6">Belongs to the MDM10 family.</text>
</comment>
<organism evidence="7 8">
    <name type="scientific">Kazachstania africana (strain ATCC 22294 / BCRC 22015 / CBS 2517 / CECT 1963 / NBRC 1671 / NRRL Y-8276)</name>
    <name type="common">Yeast</name>
    <name type="synonym">Kluyveromyces africanus</name>
    <dbReference type="NCBI Taxonomy" id="1071382"/>
    <lineage>
        <taxon>Eukaryota</taxon>
        <taxon>Fungi</taxon>
        <taxon>Dikarya</taxon>
        <taxon>Ascomycota</taxon>
        <taxon>Saccharomycotina</taxon>
        <taxon>Saccharomycetes</taxon>
        <taxon>Saccharomycetales</taxon>
        <taxon>Saccharomycetaceae</taxon>
        <taxon>Kazachstania</taxon>
    </lineage>
</organism>
<comment type="function">
    <text evidence="6">Component of the ERMES/MDM complex, which serves as a molecular tether to connect the endoplasmic reticulum and mitochondria. Components of this complex are involved in the control of mitochondrial shape and protein biogenesis and may function in phospholipid exchange. MDM10 is involved in the late assembly steps of the general translocase of the mitochondrial outer membrane (TOM complex). Functions in the TOM40-specific route of the assembly of outer membrane beta-barrel proteins, including the association of TOM40 with the receptor TOM22 and small TOM proteins. Can associate with the SAM(core) complex as well as the MDM12-MMM1 complex, both involved in late steps of the major beta-barrel assembly pathway, that is responsible for biogenesis of all outer membrane beta-barrel proteins. May act as a switch that shuttles between both complexes and channels precursor proteins into the TOM40-specific pathway. Plays a role in mitochondrial morphology and in the inheritance of mitochondria.</text>
</comment>
<comment type="subunit">
    <text evidence="6">Component of the ER-mitochondria encounter structure (ERMES) or MDM complex, composed of MMM1, MDM10, MDM12 and MDM34. Associates with the mitochondrial outer membrane sorting assembly machinery SAM(core) complex.</text>
</comment>
<keyword evidence="4 6" id="KW-0496">Mitochondrion</keyword>
<evidence type="ECO:0000256" key="2">
    <source>
        <dbReference type="ARBA" id="ARBA00022692"/>
    </source>
</evidence>
<proteinExistence type="inferred from homology"/>
<evidence type="ECO:0000256" key="1">
    <source>
        <dbReference type="ARBA" id="ARBA00022452"/>
    </source>
</evidence>
<dbReference type="Proteomes" id="UP000005220">
    <property type="component" value="Chromosome 11"/>
</dbReference>
<dbReference type="RefSeq" id="XP_003959568.1">
    <property type="nucleotide sequence ID" value="XM_003959519.1"/>
</dbReference>
<dbReference type="GO" id="GO:0007031">
    <property type="term" value="P:peroxisome organization"/>
    <property type="evidence" value="ECO:0007669"/>
    <property type="project" value="EnsemblFungi"/>
</dbReference>
<sequence length="457" mass="52295">MLDYMDYIVRAFEKSTNWNRDSSYENITSTSRALLEFHIPKTFKFQTSNRSTTNTFSTLEIDRNNKINGSLTYLYTDADNVEKIVKSSSQVLLQDATETYRHIQPFFSRQLDDITHAFEPKSLYYGRIYYPKSTLEAMIIKRFNVNTQLVVKCISNMYSDMNIMLLNWQRTKGQNLQEFVVSSNGLLCGYRVLHNFISSPSKFNNSLYNNSSMSLGGEVWLGLSTLTPGCSTTLRYCTNSANTGRPLTLTFSWNPLFGHISSSYTAMTTSNSTISAKYDFNLFSIDSNLSFGCEFWKSGSKINDPDLESSFENVATFETTTSNTSDAGPVTTRHYSTVENDVLSLSPHEERLLNDLTDTFSESLQKMDKEKSIIERFKNKFRNENFTQVWKFATSLRDRNLKILWEGKFREFLISAGTELVFSRDVLISKGFDDSNNAQNNNSKIPAKFGIKIQYSV</sequence>
<keyword evidence="8" id="KW-1185">Reference proteome</keyword>
<dbReference type="GO" id="GO:0070096">
    <property type="term" value="P:mitochondrial outer membrane translocase complex assembly"/>
    <property type="evidence" value="ECO:0007669"/>
    <property type="project" value="UniProtKB-UniRule"/>
</dbReference>
<dbReference type="GeneID" id="13886622"/>